<evidence type="ECO:0000313" key="3">
    <source>
        <dbReference type="EMBL" id="MBP3942227.1"/>
    </source>
</evidence>
<dbReference type="Pfam" id="PF21012">
    <property type="entry name" value="DUF6850"/>
    <property type="match status" value="1"/>
</dbReference>
<feature type="domain" description="DUF6850" evidence="2">
    <location>
        <begin position="59"/>
        <end position="513"/>
    </location>
</feature>
<proteinExistence type="predicted"/>
<keyword evidence="4" id="KW-1185">Reference proteome</keyword>
<dbReference type="RefSeq" id="WP_353545708.1">
    <property type="nucleotide sequence ID" value="NZ_JAGKSB010000001.1"/>
</dbReference>
<organism evidence="3 4">
    <name type="scientific">Rhinopithecimicrobium faecis</name>
    <dbReference type="NCBI Taxonomy" id="2820698"/>
    <lineage>
        <taxon>Bacteria</taxon>
        <taxon>Pseudomonadati</taxon>
        <taxon>Bacteroidota</taxon>
        <taxon>Sphingobacteriia</taxon>
        <taxon>Sphingobacteriales</taxon>
        <taxon>Sphingobacteriaceae</taxon>
        <taxon>Rhinopithecimicrobium</taxon>
    </lineage>
</organism>
<dbReference type="Proteomes" id="UP000679691">
    <property type="component" value="Unassembled WGS sequence"/>
</dbReference>
<evidence type="ECO:0000313" key="4">
    <source>
        <dbReference type="Proteomes" id="UP000679691"/>
    </source>
</evidence>
<comment type="caution">
    <text evidence="3">The sequence shown here is derived from an EMBL/GenBank/DDBJ whole genome shotgun (WGS) entry which is preliminary data.</text>
</comment>
<gene>
    <name evidence="3" type="ORF">J5U18_01375</name>
</gene>
<sequence length="513" mass="58400">MQSLKFIGTLLVALGANSLHAQDLTADTLAQDTEQQLTLQWLEQQHIGKRFYDGYFQQAGLKRYERAANYTDLSMGYHNSTQDLYLQQTGAGSQGYQIGTKSYQRVSNSGFQLWGEAFYENTKIKDQRFNEQIDYDKIYPYVLSDSVGGDLNQERYYIQGGMAKQVEDWDYGLSASYLANQAYRKVDPRPINTSSDLKIQLASSYQLNTKYRLGIALDGEKYIQQSSVNFVSQLFQSPLYHDAGFGANNLLLMSYSSTQHMSYSYGGSMTLIPANQQGLYASLKYLKTDLDKSVSGIYAPVSSFQQQQVKVAVGYNKSFSEGASLKLDATAAAQKKTGEESIFYIDPSRNSLQLLSNNETFSDRQEHYTFNALWSQDRVNYSWNILLKTAYDKQDTYYLLPERQQQYDRFQSAIYGQLLKPLSKGLISARVGYGLMKHSNAQASWDMSSAPEQVQAMLLSNYKYLTTDRQFYSGEVRYDVKLSKGLQVFVIAQGSQTTRIKQQEYSLRFGFLF</sequence>
<evidence type="ECO:0000259" key="2">
    <source>
        <dbReference type="Pfam" id="PF21012"/>
    </source>
</evidence>
<protein>
    <recommendedName>
        <fullName evidence="2">DUF6850 domain-containing protein</fullName>
    </recommendedName>
</protein>
<dbReference type="InterPro" id="IPR049236">
    <property type="entry name" value="DUF6850"/>
</dbReference>
<feature type="signal peptide" evidence="1">
    <location>
        <begin position="1"/>
        <end position="21"/>
    </location>
</feature>
<accession>A0A8T4H9S7</accession>
<evidence type="ECO:0000256" key="1">
    <source>
        <dbReference type="SAM" id="SignalP"/>
    </source>
</evidence>
<reference evidence="3" key="1">
    <citation type="submission" date="2021-03" db="EMBL/GenBank/DDBJ databases">
        <authorList>
            <person name="Lu T."/>
            <person name="Wang Q."/>
            <person name="Han X."/>
        </authorList>
    </citation>
    <scope>NUCLEOTIDE SEQUENCE</scope>
    <source>
        <strain evidence="3">WQ 2009</strain>
    </source>
</reference>
<dbReference type="EMBL" id="JAGKSB010000001">
    <property type="protein sequence ID" value="MBP3942227.1"/>
    <property type="molecule type" value="Genomic_DNA"/>
</dbReference>
<keyword evidence="1" id="KW-0732">Signal</keyword>
<name>A0A8T4H9S7_9SPHI</name>
<dbReference type="AlphaFoldDB" id="A0A8T4H9S7"/>
<feature type="chain" id="PRO_5035800734" description="DUF6850 domain-containing protein" evidence="1">
    <location>
        <begin position="22"/>
        <end position="513"/>
    </location>
</feature>